<feature type="compositionally biased region" description="Basic and acidic residues" evidence="1">
    <location>
        <begin position="551"/>
        <end position="563"/>
    </location>
</feature>
<feature type="region of interest" description="Disordered" evidence="1">
    <location>
        <begin position="227"/>
        <end position="267"/>
    </location>
</feature>
<feature type="region of interest" description="Disordered" evidence="1">
    <location>
        <begin position="128"/>
        <end position="211"/>
    </location>
</feature>
<feature type="compositionally biased region" description="Polar residues" evidence="1">
    <location>
        <begin position="227"/>
        <end position="239"/>
    </location>
</feature>
<feature type="region of interest" description="Disordered" evidence="1">
    <location>
        <begin position="611"/>
        <end position="642"/>
    </location>
</feature>
<feature type="region of interest" description="Disordered" evidence="1">
    <location>
        <begin position="296"/>
        <end position="356"/>
    </location>
</feature>
<reference evidence="2 3" key="1">
    <citation type="submission" date="2014-02" db="EMBL/GenBank/DDBJ databases">
        <title>The genome sequence of Colletotrichum simmondsii CBS122122.</title>
        <authorList>
            <person name="Baroncelli R."/>
            <person name="Thon M.R."/>
        </authorList>
    </citation>
    <scope>NUCLEOTIDE SEQUENCE [LARGE SCALE GENOMIC DNA]</scope>
    <source>
        <strain evidence="2 3">CBS122122</strain>
    </source>
</reference>
<feature type="region of interest" description="Disordered" evidence="1">
    <location>
        <begin position="1"/>
        <end position="46"/>
    </location>
</feature>
<evidence type="ECO:0000313" key="2">
    <source>
        <dbReference type="EMBL" id="KXH37372.1"/>
    </source>
</evidence>
<dbReference type="OrthoDB" id="4850703at2759"/>
<feature type="compositionally biased region" description="Acidic residues" evidence="1">
    <location>
        <begin position="564"/>
        <end position="575"/>
    </location>
</feature>
<protein>
    <submittedName>
        <fullName evidence="2">Uncharacterized protein</fullName>
    </submittedName>
</protein>
<dbReference type="Proteomes" id="UP000070328">
    <property type="component" value="Unassembled WGS sequence"/>
</dbReference>
<evidence type="ECO:0000256" key="1">
    <source>
        <dbReference type="SAM" id="MobiDB-lite"/>
    </source>
</evidence>
<keyword evidence="3" id="KW-1185">Reference proteome</keyword>
<name>A0A135SNC2_9PEZI</name>
<feature type="compositionally biased region" description="Polar residues" evidence="1">
    <location>
        <begin position="15"/>
        <end position="29"/>
    </location>
</feature>
<feature type="compositionally biased region" description="Basic and acidic residues" evidence="1">
    <location>
        <begin position="167"/>
        <end position="179"/>
    </location>
</feature>
<feature type="compositionally biased region" description="Basic and acidic residues" evidence="1">
    <location>
        <begin position="240"/>
        <end position="250"/>
    </location>
</feature>
<feature type="compositionally biased region" description="Basic and acidic residues" evidence="1">
    <location>
        <begin position="339"/>
        <end position="356"/>
    </location>
</feature>
<feature type="compositionally biased region" description="Low complexity" evidence="1">
    <location>
        <begin position="314"/>
        <end position="324"/>
    </location>
</feature>
<gene>
    <name evidence="2" type="ORF">CSIM01_06140</name>
</gene>
<comment type="caution">
    <text evidence="2">The sequence shown here is derived from an EMBL/GenBank/DDBJ whole genome shotgun (WGS) entry which is preliminary data.</text>
</comment>
<evidence type="ECO:0000313" key="3">
    <source>
        <dbReference type="Proteomes" id="UP000070328"/>
    </source>
</evidence>
<feature type="region of interest" description="Disordered" evidence="1">
    <location>
        <begin position="495"/>
        <end position="579"/>
    </location>
</feature>
<organism evidence="2 3">
    <name type="scientific">Colletotrichum simmondsii</name>
    <dbReference type="NCBI Taxonomy" id="703756"/>
    <lineage>
        <taxon>Eukaryota</taxon>
        <taxon>Fungi</taxon>
        <taxon>Dikarya</taxon>
        <taxon>Ascomycota</taxon>
        <taxon>Pezizomycotina</taxon>
        <taxon>Sordariomycetes</taxon>
        <taxon>Hypocreomycetidae</taxon>
        <taxon>Glomerellales</taxon>
        <taxon>Glomerellaceae</taxon>
        <taxon>Colletotrichum</taxon>
        <taxon>Colletotrichum acutatum species complex</taxon>
    </lineage>
</organism>
<sequence length="801" mass="88340">MSDQQNSAPLKEPSNIESTPKAPNNQNPSDARLARSRGPYIPPDTSYYTVEHDDPVLLEDIKMLKELTSECHKDPTDLLEVVMRVPPRLSKSIVHLAVGLLLHQKLLENILTWTELCDLAETIRNTKNGQDVKKGKKKRSKTTKLADIKEGNENAEDGGSMAPKGLGKVDEKNQKKDNISKAFGPAESNTKANANHLAVSRSKKKKAKKTKKAVKATEIAENNPQLITDQPTAPLNTKTTAKDKGDRGSETIESNAGAITKQSTVSKSKKVKAKEKINAHFNTVKNHAGVNIEQQAMPKNKNEMATTDKKDCAADTQAQAQKAQPESYTGLSKTQNNNKIERCPESNKGKKKAEASKTADGWFFSGPDIECIKELHGRVIRGIKDCQEVWTEVQKMEEAAESNQAKARKMQIQEQTKCSAKGGQRNLDEENDKVWVNSLRGDEVDSRLENPLAAFAMIEYVLGDAAHFSYFRTTKQRAIFHLSLTLGHFGITNSHPKSQSRQIEAMSDSASNSSSDSASDSAWGSASGSEGPQLPFRSSRSAARRRRRARQMQDRRLYEADLPDHDDDDFDDDSGSESSAQWATTLYATPEQLRNLPPLPLKHSNYAANNAATSHPVNPVPGSPVLTESDSEHSENGLNNAVFDDSDIDEAASDISEDSLADVIPDPNVLEAIAPPDSEQNPIVVKSARIITRMRARIAENPGTAIQERRNAIETIGEIFPLRLLTYGGGLSTPFQPLGVWHEGLLLSNIRASLALQLVSSHLLERSTRLRALLDQTRQLRHEVSDEEYITAEEFLTDEED</sequence>
<dbReference type="EMBL" id="JFBX01000502">
    <property type="protein sequence ID" value="KXH37372.1"/>
    <property type="molecule type" value="Genomic_DNA"/>
</dbReference>
<accession>A0A135SNC2</accession>
<proteinExistence type="predicted"/>
<dbReference type="AlphaFoldDB" id="A0A135SNC2"/>
<feature type="compositionally biased region" description="Basic residues" evidence="1">
    <location>
        <begin position="201"/>
        <end position="211"/>
    </location>
</feature>
<feature type="compositionally biased region" description="Polar residues" evidence="1">
    <location>
        <begin position="326"/>
        <end position="338"/>
    </location>
</feature>
<feature type="compositionally biased region" description="Basic and acidic residues" evidence="1">
    <location>
        <begin position="300"/>
        <end position="313"/>
    </location>
</feature>
<feature type="compositionally biased region" description="Low complexity" evidence="1">
    <location>
        <begin position="507"/>
        <end position="529"/>
    </location>
</feature>